<proteinExistence type="predicted"/>
<keyword evidence="1" id="KW-1133">Transmembrane helix</keyword>
<sequence length="149" mass="16158">MVVAVVAVALGVALCRDGERWDRKSQQGCGDGSRRTVWLVIAALGLLLTTLFRVVIVARYILPNWTVVSDVWRWADWIASYPDRDSVLDPIRPPDGFLEGYHIAADGVPVAQAVLGPLGILVSLVAVVFLSGMGRAWGPAPRISAEPRK</sequence>
<organism evidence="2 3">
    <name type="scientific">Phialemonium thermophilum</name>
    <dbReference type="NCBI Taxonomy" id="223376"/>
    <lineage>
        <taxon>Eukaryota</taxon>
        <taxon>Fungi</taxon>
        <taxon>Dikarya</taxon>
        <taxon>Ascomycota</taxon>
        <taxon>Pezizomycotina</taxon>
        <taxon>Sordariomycetes</taxon>
        <taxon>Sordariomycetidae</taxon>
        <taxon>Cephalothecales</taxon>
        <taxon>Cephalothecaceae</taxon>
        <taxon>Phialemonium</taxon>
    </lineage>
</organism>
<feature type="transmembrane region" description="Helical" evidence="1">
    <location>
        <begin position="39"/>
        <end position="62"/>
    </location>
</feature>
<gene>
    <name evidence="2" type="ORF">VTK73DRAFT_9070</name>
</gene>
<dbReference type="Proteomes" id="UP001586593">
    <property type="component" value="Unassembled WGS sequence"/>
</dbReference>
<comment type="caution">
    <text evidence="2">The sequence shown here is derived from an EMBL/GenBank/DDBJ whole genome shotgun (WGS) entry which is preliminary data.</text>
</comment>
<keyword evidence="3" id="KW-1185">Reference proteome</keyword>
<dbReference type="EMBL" id="JAZHXJ010000715">
    <property type="protein sequence ID" value="KAL1853140.1"/>
    <property type="molecule type" value="Genomic_DNA"/>
</dbReference>
<protein>
    <submittedName>
        <fullName evidence="2">Uncharacterized protein</fullName>
    </submittedName>
</protein>
<evidence type="ECO:0000313" key="3">
    <source>
        <dbReference type="Proteomes" id="UP001586593"/>
    </source>
</evidence>
<evidence type="ECO:0000256" key="1">
    <source>
        <dbReference type="SAM" id="Phobius"/>
    </source>
</evidence>
<evidence type="ECO:0000313" key="2">
    <source>
        <dbReference type="EMBL" id="KAL1853140.1"/>
    </source>
</evidence>
<keyword evidence="1" id="KW-0472">Membrane</keyword>
<accession>A0ABR3W4R6</accession>
<name>A0ABR3W4R6_9PEZI</name>
<reference evidence="2 3" key="1">
    <citation type="journal article" date="2024" name="Commun. Biol.">
        <title>Comparative genomic analysis of thermophilic fungi reveals convergent evolutionary adaptations and gene losses.</title>
        <authorList>
            <person name="Steindorff A.S."/>
            <person name="Aguilar-Pontes M.V."/>
            <person name="Robinson A.J."/>
            <person name="Andreopoulos B."/>
            <person name="LaButti K."/>
            <person name="Kuo A."/>
            <person name="Mondo S."/>
            <person name="Riley R."/>
            <person name="Otillar R."/>
            <person name="Haridas S."/>
            <person name="Lipzen A."/>
            <person name="Grimwood J."/>
            <person name="Schmutz J."/>
            <person name="Clum A."/>
            <person name="Reid I.D."/>
            <person name="Moisan M.C."/>
            <person name="Butler G."/>
            <person name="Nguyen T.T.M."/>
            <person name="Dewar K."/>
            <person name="Conant G."/>
            <person name="Drula E."/>
            <person name="Henrissat B."/>
            <person name="Hansel C."/>
            <person name="Singer S."/>
            <person name="Hutchinson M.I."/>
            <person name="de Vries R.P."/>
            <person name="Natvig D.O."/>
            <person name="Powell A.J."/>
            <person name="Tsang A."/>
            <person name="Grigoriev I.V."/>
        </authorList>
    </citation>
    <scope>NUCLEOTIDE SEQUENCE [LARGE SCALE GENOMIC DNA]</scope>
    <source>
        <strain evidence="2 3">ATCC 24622</strain>
    </source>
</reference>
<keyword evidence="1" id="KW-0812">Transmembrane</keyword>